<dbReference type="Pfam" id="PF00392">
    <property type="entry name" value="GntR"/>
    <property type="match status" value="1"/>
</dbReference>
<evidence type="ECO:0000259" key="4">
    <source>
        <dbReference type="PROSITE" id="PS50949"/>
    </source>
</evidence>
<dbReference type="InterPro" id="IPR036388">
    <property type="entry name" value="WH-like_DNA-bd_sf"/>
</dbReference>
<keyword evidence="6" id="KW-1185">Reference proteome</keyword>
<feature type="domain" description="HTH gntR-type" evidence="4">
    <location>
        <begin position="21"/>
        <end position="88"/>
    </location>
</feature>
<comment type="caution">
    <text evidence="5">The sequence shown here is derived from an EMBL/GenBank/DDBJ whole genome shotgun (WGS) entry which is preliminary data.</text>
</comment>
<name>A0A1E2V792_9GAMM</name>
<organism evidence="5 6">
    <name type="scientific">Terasakiispira papahanaumokuakeensis</name>
    <dbReference type="NCBI Taxonomy" id="197479"/>
    <lineage>
        <taxon>Bacteria</taxon>
        <taxon>Pseudomonadati</taxon>
        <taxon>Pseudomonadota</taxon>
        <taxon>Gammaproteobacteria</taxon>
        <taxon>Oceanospirillales</taxon>
        <taxon>Terasakiispira</taxon>
    </lineage>
</organism>
<dbReference type="GO" id="GO:0003677">
    <property type="term" value="F:DNA binding"/>
    <property type="evidence" value="ECO:0007669"/>
    <property type="project" value="UniProtKB-KW"/>
</dbReference>
<dbReference type="SUPFAM" id="SSF46785">
    <property type="entry name" value="Winged helix' DNA-binding domain"/>
    <property type="match status" value="1"/>
</dbReference>
<dbReference type="RefSeq" id="WP_068997275.1">
    <property type="nucleotide sequence ID" value="NZ_MDTQ01000001.1"/>
</dbReference>
<sequence>MLSANEKAVNDATGEPQQDSRTIADRVFEVLQDAIVKGDIEPGSKITEPGLAKQYGISRGPLREAIRRLEGRRLVTRIPHVGARVVALSLKELLDLYDVREAMEGMACRLAARSMPIAEIEQLKGLLAYHEAQAELQDNVAYYQEGGDLDLHYRIIRGSGNEKLTELLCGDLYYLVRMYRYRFSATQGRPKQAFKEHYRIVDAIEQRDEELAEMLMRRHIRASRQNIEARFSEADPADEVIKP</sequence>
<dbReference type="PANTHER" id="PTHR43537:SF49">
    <property type="entry name" value="TRANSCRIPTIONAL REGULATORY PROTEIN"/>
    <property type="match status" value="1"/>
</dbReference>
<evidence type="ECO:0000256" key="3">
    <source>
        <dbReference type="ARBA" id="ARBA00023163"/>
    </source>
</evidence>
<dbReference type="Proteomes" id="UP000094291">
    <property type="component" value="Unassembled WGS sequence"/>
</dbReference>
<dbReference type="CDD" id="cd07377">
    <property type="entry name" value="WHTH_GntR"/>
    <property type="match status" value="1"/>
</dbReference>
<dbReference type="OrthoDB" id="6627771at2"/>
<dbReference type="Gene3D" id="1.10.10.10">
    <property type="entry name" value="Winged helix-like DNA-binding domain superfamily/Winged helix DNA-binding domain"/>
    <property type="match status" value="1"/>
</dbReference>
<dbReference type="PROSITE" id="PS50949">
    <property type="entry name" value="HTH_GNTR"/>
    <property type="match status" value="1"/>
</dbReference>
<evidence type="ECO:0000313" key="5">
    <source>
        <dbReference type="EMBL" id="ODC02880.1"/>
    </source>
</evidence>
<evidence type="ECO:0000256" key="2">
    <source>
        <dbReference type="ARBA" id="ARBA00023125"/>
    </source>
</evidence>
<dbReference type="Pfam" id="PF07729">
    <property type="entry name" value="FCD"/>
    <property type="match status" value="1"/>
</dbReference>
<dbReference type="InterPro" id="IPR008920">
    <property type="entry name" value="TF_FadR/GntR_C"/>
</dbReference>
<dbReference type="InterPro" id="IPR011711">
    <property type="entry name" value="GntR_C"/>
</dbReference>
<accession>A0A1E2V792</accession>
<protein>
    <submittedName>
        <fullName evidence="5">GntR family transcriptional regulator</fullName>
    </submittedName>
</protein>
<dbReference type="InterPro" id="IPR036390">
    <property type="entry name" value="WH_DNA-bd_sf"/>
</dbReference>
<dbReference type="PANTHER" id="PTHR43537">
    <property type="entry name" value="TRANSCRIPTIONAL REGULATOR, GNTR FAMILY"/>
    <property type="match status" value="1"/>
</dbReference>
<proteinExistence type="predicted"/>
<dbReference type="SUPFAM" id="SSF48008">
    <property type="entry name" value="GntR ligand-binding domain-like"/>
    <property type="match status" value="1"/>
</dbReference>
<evidence type="ECO:0000313" key="6">
    <source>
        <dbReference type="Proteomes" id="UP000094291"/>
    </source>
</evidence>
<dbReference type="EMBL" id="MDTQ01000001">
    <property type="protein sequence ID" value="ODC02880.1"/>
    <property type="molecule type" value="Genomic_DNA"/>
</dbReference>
<reference evidence="5 6" key="1">
    <citation type="submission" date="2016-08" db="EMBL/GenBank/DDBJ databases">
        <authorList>
            <person name="Seilhamer J.J."/>
        </authorList>
    </citation>
    <scope>NUCLEOTIDE SEQUENCE [LARGE SCALE GENOMIC DNA]</scope>
    <source>
        <strain evidence="5 6">PH27A</strain>
    </source>
</reference>
<keyword evidence="1" id="KW-0805">Transcription regulation</keyword>
<dbReference type="SMART" id="SM00345">
    <property type="entry name" value="HTH_GNTR"/>
    <property type="match status" value="1"/>
</dbReference>
<keyword evidence="3" id="KW-0804">Transcription</keyword>
<dbReference type="AlphaFoldDB" id="A0A1E2V792"/>
<dbReference type="STRING" id="197479.BFW38_04250"/>
<dbReference type="SMART" id="SM00895">
    <property type="entry name" value="FCD"/>
    <property type="match status" value="1"/>
</dbReference>
<dbReference type="Gene3D" id="1.20.120.530">
    <property type="entry name" value="GntR ligand-binding domain-like"/>
    <property type="match status" value="1"/>
</dbReference>
<gene>
    <name evidence="5" type="ORF">BFW38_04250</name>
</gene>
<keyword evidence="2" id="KW-0238">DNA-binding</keyword>
<dbReference type="GO" id="GO:0003700">
    <property type="term" value="F:DNA-binding transcription factor activity"/>
    <property type="evidence" value="ECO:0007669"/>
    <property type="project" value="InterPro"/>
</dbReference>
<evidence type="ECO:0000256" key="1">
    <source>
        <dbReference type="ARBA" id="ARBA00023015"/>
    </source>
</evidence>
<dbReference type="InterPro" id="IPR000524">
    <property type="entry name" value="Tscrpt_reg_HTH_GntR"/>
</dbReference>